<evidence type="ECO:0000256" key="1">
    <source>
        <dbReference type="ARBA" id="ARBA00022729"/>
    </source>
</evidence>
<feature type="signal peptide" evidence="2">
    <location>
        <begin position="1"/>
        <end position="21"/>
    </location>
</feature>
<name>A0A8J5V6M1_ZIZPA</name>
<organism evidence="4 5">
    <name type="scientific">Zizania palustris</name>
    <name type="common">Northern wild rice</name>
    <dbReference type="NCBI Taxonomy" id="103762"/>
    <lineage>
        <taxon>Eukaryota</taxon>
        <taxon>Viridiplantae</taxon>
        <taxon>Streptophyta</taxon>
        <taxon>Embryophyta</taxon>
        <taxon>Tracheophyta</taxon>
        <taxon>Spermatophyta</taxon>
        <taxon>Magnoliopsida</taxon>
        <taxon>Liliopsida</taxon>
        <taxon>Poales</taxon>
        <taxon>Poaceae</taxon>
        <taxon>BOP clade</taxon>
        <taxon>Oryzoideae</taxon>
        <taxon>Oryzeae</taxon>
        <taxon>Zizaniinae</taxon>
        <taxon>Zizania</taxon>
    </lineage>
</organism>
<accession>A0A8J5V6M1</accession>
<dbReference type="SMART" id="SM00108">
    <property type="entry name" value="B_lectin"/>
    <property type="match status" value="1"/>
</dbReference>
<dbReference type="AlphaFoldDB" id="A0A8J5V6M1"/>
<keyword evidence="1 2" id="KW-0732">Signal</keyword>
<reference evidence="4" key="2">
    <citation type="submission" date="2021-02" db="EMBL/GenBank/DDBJ databases">
        <authorList>
            <person name="Kimball J.A."/>
            <person name="Haas M.W."/>
            <person name="Macchietto M."/>
            <person name="Kono T."/>
            <person name="Duquette J."/>
            <person name="Shao M."/>
        </authorList>
    </citation>
    <scope>NUCLEOTIDE SEQUENCE</scope>
    <source>
        <tissue evidence="4">Fresh leaf tissue</tissue>
    </source>
</reference>
<dbReference type="Proteomes" id="UP000729402">
    <property type="component" value="Unassembled WGS sequence"/>
</dbReference>
<dbReference type="PANTHER" id="PTHR47976">
    <property type="entry name" value="G-TYPE LECTIN S-RECEPTOR-LIKE SERINE/THREONINE-PROTEIN KINASE SD2-5"/>
    <property type="match status" value="1"/>
</dbReference>
<keyword evidence="5" id="KW-1185">Reference proteome</keyword>
<comment type="caution">
    <text evidence="4">The sequence shown here is derived from an EMBL/GenBank/DDBJ whole genome shotgun (WGS) entry which is preliminary data.</text>
</comment>
<evidence type="ECO:0000256" key="2">
    <source>
        <dbReference type="SAM" id="SignalP"/>
    </source>
</evidence>
<feature type="chain" id="PRO_5035174581" description="Apple domain-containing protein" evidence="2">
    <location>
        <begin position="22"/>
        <end position="345"/>
    </location>
</feature>
<dbReference type="PROSITE" id="PS50948">
    <property type="entry name" value="PAN"/>
    <property type="match status" value="1"/>
</dbReference>
<evidence type="ECO:0000259" key="3">
    <source>
        <dbReference type="PROSITE" id="PS50948"/>
    </source>
</evidence>
<dbReference type="PANTHER" id="PTHR47976:SF111">
    <property type="entry name" value="NON-SPECIFIC SERINE_THREONINE PROTEIN KINASE"/>
    <property type="match status" value="1"/>
</dbReference>
<sequence length="345" mass="36796">MAVLHVLHLLLLALAAPRAAPREVPVEYLYPPFNLTYFHFIDTNGVFLLSRNANFSAAVYNAGADPSSDQQSRFFFSVLHVASRTPVWTATAGATILQSIVLSLNAQGLALSDPAAPATPSWATPRLSAPVASLRLLDTGELALLDAANATLWSSFEFPTDTLWATTNDSFLTYLALSTDTASVHDSNDAVHSMAANSSGLYLFAANGRDTVFRLPFPSPPANGEPRLLKLDPSGRLRALSMAYSSTATRASRWMRPPAAVPVPRGGCSPVDGSALPDSCAAAGSPPPFNYMILGKGIGYFANKFVSPATSGDELPACRDLCSTNCFCLGFFYRNSSKSCYLVQN</sequence>
<dbReference type="EMBL" id="JAAALK010000289">
    <property type="protein sequence ID" value="KAG8049396.1"/>
    <property type="molecule type" value="Genomic_DNA"/>
</dbReference>
<dbReference type="InterPro" id="IPR003609">
    <property type="entry name" value="Pan_app"/>
</dbReference>
<feature type="domain" description="Apple" evidence="3">
    <location>
        <begin position="280"/>
        <end position="345"/>
    </location>
</feature>
<gene>
    <name evidence="4" type="ORF">GUJ93_ZPchr0009g528</name>
</gene>
<dbReference type="OrthoDB" id="1530339at2759"/>
<evidence type="ECO:0000313" key="5">
    <source>
        <dbReference type="Proteomes" id="UP000729402"/>
    </source>
</evidence>
<reference evidence="4" key="1">
    <citation type="journal article" date="2021" name="bioRxiv">
        <title>Whole Genome Assembly and Annotation of Northern Wild Rice, Zizania palustris L., Supports a Whole Genome Duplication in the Zizania Genus.</title>
        <authorList>
            <person name="Haas M."/>
            <person name="Kono T."/>
            <person name="Macchietto M."/>
            <person name="Millas R."/>
            <person name="McGilp L."/>
            <person name="Shao M."/>
            <person name="Duquette J."/>
            <person name="Hirsch C.N."/>
            <person name="Kimball J."/>
        </authorList>
    </citation>
    <scope>NUCLEOTIDE SEQUENCE</scope>
    <source>
        <tissue evidence="4">Fresh leaf tissue</tissue>
    </source>
</reference>
<proteinExistence type="predicted"/>
<dbReference type="InterPro" id="IPR001480">
    <property type="entry name" value="Bulb-type_lectin_dom"/>
</dbReference>
<evidence type="ECO:0000313" key="4">
    <source>
        <dbReference type="EMBL" id="KAG8049396.1"/>
    </source>
</evidence>
<dbReference type="InterPro" id="IPR051343">
    <property type="entry name" value="G-type_lectin_kinases/EP1-like"/>
</dbReference>
<protein>
    <recommendedName>
        <fullName evidence="3">Apple domain-containing protein</fullName>
    </recommendedName>
</protein>